<reference evidence="2" key="1">
    <citation type="submission" date="2017-07" db="EMBL/GenBank/DDBJ databases">
        <title>Mitochondrial genome of Vannella croatica (Amoebozoa, Discosea, Vannellida).</title>
        <authorList>
            <person name="Natalya B."/>
            <person name="Elena N."/>
            <person name="Olja M."/>
            <person name="Anna G."/>
            <person name="Oksana K."/>
            <person name="Alexander K."/>
            <person name="Alexey M."/>
            <person name="Dmitrii P."/>
            <person name="Alexey S."/>
        </authorList>
    </citation>
    <scope>NUCLEOTIDE SEQUENCE</scope>
</reference>
<protein>
    <submittedName>
        <fullName evidence="2">Uncharacterized protein</fullName>
    </submittedName>
</protein>
<proteinExistence type="predicted"/>
<name>A0A2I6SS18_9EUKA</name>
<dbReference type="EMBL" id="MF508648">
    <property type="protein sequence ID" value="AUO29194.1"/>
    <property type="molecule type" value="Genomic_DNA"/>
</dbReference>
<dbReference type="AlphaFoldDB" id="A0A2I6SS18"/>
<accession>A0A2I6SS18</accession>
<keyword evidence="1" id="KW-0812">Transmembrane</keyword>
<gene>
    <name evidence="2" type="primary">ORF11</name>
</gene>
<keyword evidence="1" id="KW-0472">Membrane</keyword>
<keyword evidence="2" id="KW-0496">Mitochondrion</keyword>
<keyword evidence="1" id="KW-1133">Transmembrane helix</keyword>
<organism evidence="2">
    <name type="scientific">Vannella croatica</name>
    <dbReference type="NCBI Taxonomy" id="1778588"/>
    <lineage>
        <taxon>Eukaryota</taxon>
        <taxon>Amoebozoa</taxon>
        <taxon>Discosea</taxon>
        <taxon>Flabellinia</taxon>
        <taxon>Vannellidae</taxon>
        <taxon>Vannella</taxon>
    </lineage>
</organism>
<evidence type="ECO:0000256" key="1">
    <source>
        <dbReference type="SAM" id="Phobius"/>
    </source>
</evidence>
<evidence type="ECO:0000313" key="2">
    <source>
        <dbReference type="EMBL" id="AUO29194.1"/>
    </source>
</evidence>
<sequence length="102" mass="12300">MIIYFAICIFAFYFVLTFDNIKYNNILNQNISKINIKKKFISKKKYKIKNMQNQNVINTFFSLTVKNVKRILIVFVLFVVNLAFFLNHIILIETFFYLTFFS</sequence>
<feature type="transmembrane region" description="Helical" evidence="1">
    <location>
        <begin position="71"/>
        <end position="98"/>
    </location>
</feature>
<geneLocation type="mitochondrion" evidence="2"/>